<evidence type="ECO:0000313" key="3">
    <source>
        <dbReference type="Proteomes" id="UP001597168"/>
    </source>
</evidence>
<gene>
    <name evidence="2" type="ORF">ACFQ3T_02405</name>
</gene>
<organism evidence="2 3">
    <name type="scientific">Saccharothrix hoggarensis</name>
    <dbReference type="NCBI Taxonomy" id="913853"/>
    <lineage>
        <taxon>Bacteria</taxon>
        <taxon>Bacillati</taxon>
        <taxon>Actinomycetota</taxon>
        <taxon>Actinomycetes</taxon>
        <taxon>Pseudonocardiales</taxon>
        <taxon>Pseudonocardiaceae</taxon>
        <taxon>Saccharothrix</taxon>
    </lineage>
</organism>
<dbReference type="RefSeq" id="WP_380719244.1">
    <property type="nucleotide sequence ID" value="NZ_JBHTLK010000005.1"/>
</dbReference>
<evidence type="ECO:0000256" key="1">
    <source>
        <dbReference type="SAM" id="MobiDB-lite"/>
    </source>
</evidence>
<dbReference type="EMBL" id="JBHTLK010000005">
    <property type="protein sequence ID" value="MFD1145972.1"/>
    <property type="molecule type" value="Genomic_DNA"/>
</dbReference>
<name>A0ABW3QID6_9PSEU</name>
<feature type="compositionally biased region" description="Pro residues" evidence="1">
    <location>
        <begin position="102"/>
        <end position="112"/>
    </location>
</feature>
<dbReference type="Proteomes" id="UP001597168">
    <property type="component" value="Unassembled WGS sequence"/>
</dbReference>
<proteinExistence type="predicted"/>
<protein>
    <submittedName>
        <fullName evidence="2">Uncharacterized protein</fullName>
    </submittedName>
</protein>
<accession>A0ABW3QID6</accession>
<reference evidence="3" key="1">
    <citation type="journal article" date="2019" name="Int. J. Syst. Evol. Microbiol.">
        <title>The Global Catalogue of Microorganisms (GCM) 10K type strain sequencing project: providing services to taxonomists for standard genome sequencing and annotation.</title>
        <authorList>
            <consortium name="The Broad Institute Genomics Platform"/>
            <consortium name="The Broad Institute Genome Sequencing Center for Infectious Disease"/>
            <person name="Wu L."/>
            <person name="Ma J."/>
        </authorList>
    </citation>
    <scope>NUCLEOTIDE SEQUENCE [LARGE SCALE GENOMIC DNA]</scope>
    <source>
        <strain evidence="3">CCUG 60214</strain>
    </source>
</reference>
<feature type="region of interest" description="Disordered" evidence="1">
    <location>
        <begin position="74"/>
        <end position="123"/>
    </location>
</feature>
<comment type="caution">
    <text evidence="2">The sequence shown here is derived from an EMBL/GenBank/DDBJ whole genome shotgun (WGS) entry which is preliminary data.</text>
</comment>
<sequence length="123" mass="12911">MVLIVKKRAGGDSFGNRWEEDGAAVDVPPEQAAALLVIPDGGFSEQAEPEAPAGDVPEPPTLDVEVEAHLMHAQWLSEHEPPAVQPAPIAPQPAVVTGPDTPSAPAPQPAPKKQPVRGQRTKE</sequence>
<keyword evidence="3" id="KW-1185">Reference proteome</keyword>
<evidence type="ECO:0000313" key="2">
    <source>
        <dbReference type="EMBL" id="MFD1145972.1"/>
    </source>
</evidence>